<organism evidence="1">
    <name type="scientific">marine metagenome</name>
    <dbReference type="NCBI Taxonomy" id="408172"/>
    <lineage>
        <taxon>unclassified sequences</taxon>
        <taxon>metagenomes</taxon>
        <taxon>ecological metagenomes</taxon>
    </lineage>
</organism>
<proteinExistence type="predicted"/>
<accession>A0A382KNQ3</accession>
<reference evidence="1" key="1">
    <citation type="submission" date="2018-05" db="EMBL/GenBank/DDBJ databases">
        <authorList>
            <person name="Lanie J.A."/>
            <person name="Ng W.-L."/>
            <person name="Kazmierczak K.M."/>
            <person name="Andrzejewski T.M."/>
            <person name="Davidsen T.M."/>
            <person name="Wayne K.J."/>
            <person name="Tettelin H."/>
            <person name="Glass J.I."/>
            <person name="Rusch D."/>
            <person name="Podicherti R."/>
            <person name="Tsui H.-C.T."/>
            <person name="Winkler M.E."/>
        </authorList>
    </citation>
    <scope>NUCLEOTIDE SEQUENCE</scope>
</reference>
<sequence>MEFLQRLLGLSSTGKLSTGIREAIESQYKVTPEKASELRTAEKGGSYALRPVRLVRVYQPADLGGDKDSASYDELEGSKAVWFQGKIEKKGQIFLKDIRP</sequence>
<dbReference type="EMBL" id="UINC01081744">
    <property type="protein sequence ID" value="SVC25896.1"/>
    <property type="molecule type" value="Genomic_DNA"/>
</dbReference>
<feature type="non-terminal residue" evidence="1">
    <location>
        <position position="100"/>
    </location>
</feature>
<name>A0A382KNQ3_9ZZZZ</name>
<dbReference type="AlphaFoldDB" id="A0A382KNQ3"/>
<evidence type="ECO:0000313" key="1">
    <source>
        <dbReference type="EMBL" id="SVC25896.1"/>
    </source>
</evidence>
<protein>
    <submittedName>
        <fullName evidence="1">Uncharacterized protein</fullName>
    </submittedName>
</protein>
<gene>
    <name evidence="1" type="ORF">METZ01_LOCUS278750</name>
</gene>